<evidence type="ECO:0000313" key="2">
    <source>
        <dbReference type="EMBL" id="SHJ74600.1"/>
    </source>
</evidence>
<sequence>MRRDERGLSLSVWTAVAMPAFIVAVGLGVDFSGHAEAEQEARAIAAEAARAGTHAVVVYDSGPRLDAAAARRAGERFAAAAGYAARVDVQGDSTVLVTVTGSYETLFLGLIGVESIGFTATSSADAVRTLDGAEA</sequence>
<evidence type="ECO:0000313" key="3">
    <source>
        <dbReference type="Proteomes" id="UP000184512"/>
    </source>
</evidence>
<evidence type="ECO:0008006" key="4">
    <source>
        <dbReference type="Google" id="ProtNLM"/>
    </source>
</evidence>
<dbReference type="STRING" id="1123357.SAMN02745244_03166"/>
<organism evidence="2 3">
    <name type="scientific">Tessaracoccus bendigoensis DSM 12906</name>
    <dbReference type="NCBI Taxonomy" id="1123357"/>
    <lineage>
        <taxon>Bacteria</taxon>
        <taxon>Bacillati</taxon>
        <taxon>Actinomycetota</taxon>
        <taxon>Actinomycetes</taxon>
        <taxon>Propionibacteriales</taxon>
        <taxon>Propionibacteriaceae</taxon>
        <taxon>Tessaracoccus</taxon>
    </lineage>
</organism>
<dbReference type="Proteomes" id="UP000184512">
    <property type="component" value="Unassembled WGS sequence"/>
</dbReference>
<protein>
    <recommendedName>
        <fullName evidence="4">Flp pilus-assembly TadE/G-like</fullName>
    </recommendedName>
</protein>
<name>A0A1M6LTY9_9ACTN</name>
<dbReference type="RefSeq" id="WP_084189667.1">
    <property type="nucleotide sequence ID" value="NZ_FQZG01000075.1"/>
</dbReference>
<dbReference type="OrthoDB" id="3731849at2"/>
<keyword evidence="1" id="KW-0812">Transmembrane</keyword>
<keyword evidence="3" id="KW-1185">Reference proteome</keyword>
<feature type="transmembrane region" description="Helical" evidence="1">
    <location>
        <begin position="7"/>
        <end position="29"/>
    </location>
</feature>
<reference evidence="2 3" key="1">
    <citation type="submission" date="2016-11" db="EMBL/GenBank/DDBJ databases">
        <authorList>
            <person name="Jaros S."/>
            <person name="Januszkiewicz K."/>
            <person name="Wedrychowicz H."/>
        </authorList>
    </citation>
    <scope>NUCLEOTIDE SEQUENCE [LARGE SCALE GENOMIC DNA]</scope>
    <source>
        <strain evidence="2 3">DSM 12906</strain>
    </source>
</reference>
<accession>A0A1M6LTY9</accession>
<dbReference type="AlphaFoldDB" id="A0A1M6LTY9"/>
<keyword evidence="1" id="KW-1133">Transmembrane helix</keyword>
<evidence type="ECO:0000256" key="1">
    <source>
        <dbReference type="SAM" id="Phobius"/>
    </source>
</evidence>
<keyword evidence="1" id="KW-0472">Membrane</keyword>
<gene>
    <name evidence="2" type="ORF">SAMN02745244_03166</name>
</gene>
<proteinExistence type="predicted"/>
<dbReference type="EMBL" id="FQZG01000075">
    <property type="protein sequence ID" value="SHJ74600.1"/>
    <property type="molecule type" value="Genomic_DNA"/>
</dbReference>